<gene>
    <name evidence="1" type="ORF">DI526_01340</name>
</gene>
<dbReference type="Proteomes" id="UP000249393">
    <property type="component" value="Unassembled WGS sequence"/>
</dbReference>
<name>A0A2W5WSQ3_9CAUL</name>
<dbReference type="AlphaFoldDB" id="A0A2W5WSQ3"/>
<evidence type="ECO:0000313" key="2">
    <source>
        <dbReference type="Proteomes" id="UP000249393"/>
    </source>
</evidence>
<evidence type="ECO:0000313" key="1">
    <source>
        <dbReference type="EMBL" id="PZR37188.1"/>
    </source>
</evidence>
<dbReference type="EMBL" id="QFQZ01000002">
    <property type="protein sequence ID" value="PZR37188.1"/>
    <property type="molecule type" value="Genomic_DNA"/>
</dbReference>
<comment type="caution">
    <text evidence="1">The sequence shown here is derived from an EMBL/GenBank/DDBJ whole genome shotgun (WGS) entry which is preliminary data.</text>
</comment>
<reference evidence="1 2" key="1">
    <citation type="submission" date="2017-08" db="EMBL/GenBank/DDBJ databases">
        <title>Infants hospitalized years apart are colonized by the same room-sourced microbial strains.</title>
        <authorList>
            <person name="Brooks B."/>
            <person name="Olm M.R."/>
            <person name="Firek B.A."/>
            <person name="Baker R."/>
            <person name="Thomas B.C."/>
            <person name="Morowitz M.J."/>
            <person name="Banfield J.F."/>
        </authorList>
    </citation>
    <scope>NUCLEOTIDE SEQUENCE [LARGE SCALE GENOMIC DNA]</scope>
    <source>
        <strain evidence="1">S2_003_000_R2_4</strain>
    </source>
</reference>
<dbReference type="RefSeq" id="WP_304273172.1">
    <property type="nucleotide sequence ID" value="NZ_QFQZ01000002.1"/>
</dbReference>
<dbReference type="Pfam" id="PF06528">
    <property type="entry name" value="Phage_P2_GpE"/>
    <property type="match status" value="1"/>
</dbReference>
<sequence>MADIVAVFGWPPAGVVETVPEIVRWRSMAIDRWRKMNGIKED</sequence>
<proteinExistence type="predicted"/>
<protein>
    <submittedName>
        <fullName evidence="1">GpE family phage tail protein</fullName>
    </submittedName>
</protein>
<accession>A0A2W5WSQ3</accession>
<organism evidence="1 2">
    <name type="scientific">Caulobacter segnis</name>
    <dbReference type="NCBI Taxonomy" id="88688"/>
    <lineage>
        <taxon>Bacteria</taxon>
        <taxon>Pseudomonadati</taxon>
        <taxon>Pseudomonadota</taxon>
        <taxon>Alphaproteobacteria</taxon>
        <taxon>Caulobacterales</taxon>
        <taxon>Caulobacteraceae</taxon>
        <taxon>Caulobacter</taxon>
    </lineage>
</organism>
<dbReference type="InterPro" id="IPR009493">
    <property type="entry name" value="P2_GpE"/>
</dbReference>